<gene>
    <name evidence="2" type="ORF">RU97_GL000837</name>
</gene>
<evidence type="ECO:0008006" key="4">
    <source>
        <dbReference type="Google" id="ProtNLM"/>
    </source>
</evidence>
<feature type="transmembrane region" description="Helical" evidence="1">
    <location>
        <begin position="12"/>
        <end position="32"/>
    </location>
</feature>
<keyword evidence="1" id="KW-0812">Transmembrane</keyword>
<name>A0A1L8RHN0_9ENTE</name>
<keyword evidence="1" id="KW-1133">Transmembrane helix</keyword>
<reference evidence="2 3" key="1">
    <citation type="submission" date="2014-12" db="EMBL/GenBank/DDBJ databases">
        <title>Draft genome sequences of 29 type strains of Enterococci.</title>
        <authorList>
            <person name="Zhong Z."/>
            <person name="Sun Z."/>
            <person name="Liu W."/>
            <person name="Zhang W."/>
            <person name="Zhang H."/>
        </authorList>
    </citation>
    <scope>NUCLEOTIDE SEQUENCE [LARGE SCALE GENOMIC DNA]</scope>
    <source>
        <strain evidence="2 3">DSM 17029</strain>
    </source>
</reference>
<evidence type="ECO:0000256" key="1">
    <source>
        <dbReference type="SAM" id="Phobius"/>
    </source>
</evidence>
<dbReference type="Proteomes" id="UP000181884">
    <property type="component" value="Unassembled WGS sequence"/>
</dbReference>
<sequence>MNNKMRLFQGCLHLIVATIAIYGGLAAILDPAGQWSQIVDTTFMMEPFQDHLLPGLLLFSILGIGNLLAAAIDALNWWFYPYISVGLGIVLMIWLGVERMLLSTFYVTEFWLLGLAISQIVLGYLSMKKLAILPKQLGVTKRIIE</sequence>
<keyword evidence="1" id="KW-0472">Membrane</keyword>
<organism evidence="2 3">
    <name type="scientific">Enterococcus canis</name>
    <dbReference type="NCBI Taxonomy" id="214095"/>
    <lineage>
        <taxon>Bacteria</taxon>
        <taxon>Bacillati</taxon>
        <taxon>Bacillota</taxon>
        <taxon>Bacilli</taxon>
        <taxon>Lactobacillales</taxon>
        <taxon>Enterococcaceae</taxon>
        <taxon>Enterococcus</taxon>
    </lineage>
</organism>
<comment type="caution">
    <text evidence="2">The sequence shown here is derived from an EMBL/GenBank/DDBJ whole genome shotgun (WGS) entry which is preliminary data.</text>
</comment>
<dbReference type="STRING" id="214095.RU97_GL000837"/>
<protein>
    <recommendedName>
        <fullName evidence="4">Integral membrane protein</fullName>
    </recommendedName>
</protein>
<keyword evidence="3" id="KW-1185">Reference proteome</keyword>
<dbReference type="RefSeq" id="WP_067389602.1">
    <property type="nucleotide sequence ID" value="NZ_JXKH01000002.1"/>
</dbReference>
<feature type="transmembrane region" description="Helical" evidence="1">
    <location>
        <begin position="103"/>
        <end position="125"/>
    </location>
</feature>
<dbReference type="AlphaFoldDB" id="A0A1L8RHN0"/>
<proteinExistence type="predicted"/>
<feature type="transmembrane region" description="Helical" evidence="1">
    <location>
        <begin position="79"/>
        <end position="97"/>
    </location>
</feature>
<evidence type="ECO:0000313" key="2">
    <source>
        <dbReference type="EMBL" id="OJG19266.1"/>
    </source>
</evidence>
<accession>A0A1L8RHN0</accession>
<dbReference type="EMBL" id="JXKH01000002">
    <property type="protein sequence ID" value="OJG19266.1"/>
    <property type="molecule type" value="Genomic_DNA"/>
</dbReference>
<evidence type="ECO:0000313" key="3">
    <source>
        <dbReference type="Proteomes" id="UP000181884"/>
    </source>
</evidence>
<feature type="transmembrane region" description="Helical" evidence="1">
    <location>
        <begin position="52"/>
        <end position="72"/>
    </location>
</feature>